<accession>A0A2M9CPQ9</accession>
<evidence type="ECO:0000313" key="8">
    <source>
        <dbReference type="Proteomes" id="UP000231693"/>
    </source>
</evidence>
<reference evidence="7 8" key="1">
    <citation type="submission" date="2017-11" db="EMBL/GenBank/DDBJ databases">
        <title>Genomic Encyclopedia of Archaeal and Bacterial Type Strains, Phase II (KMG-II): From Individual Species to Whole Genera.</title>
        <authorList>
            <person name="Goeker M."/>
        </authorList>
    </citation>
    <scope>NUCLEOTIDE SEQUENCE [LARGE SCALE GENOMIC DNA]</scope>
    <source>
        <strain evidence="7 8">DSM 25478</strain>
    </source>
</reference>
<evidence type="ECO:0000256" key="2">
    <source>
        <dbReference type="ARBA" id="ARBA00022475"/>
    </source>
</evidence>
<organism evidence="7 8">
    <name type="scientific">Sediminihabitans luteus</name>
    <dbReference type="NCBI Taxonomy" id="1138585"/>
    <lineage>
        <taxon>Bacteria</taxon>
        <taxon>Bacillati</taxon>
        <taxon>Actinomycetota</taxon>
        <taxon>Actinomycetes</taxon>
        <taxon>Micrococcales</taxon>
        <taxon>Cellulomonadaceae</taxon>
        <taxon>Sediminihabitans</taxon>
    </lineage>
</organism>
<dbReference type="PANTHER" id="PTHR34857">
    <property type="entry name" value="SLL0384 PROTEIN"/>
    <property type="match status" value="1"/>
</dbReference>
<proteinExistence type="predicted"/>
<dbReference type="CDD" id="cd16914">
    <property type="entry name" value="EcfT"/>
    <property type="match status" value="1"/>
</dbReference>
<dbReference type="OrthoDB" id="92887at2"/>
<evidence type="ECO:0000256" key="3">
    <source>
        <dbReference type="ARBA" id="ARBA00022692"/>
    </source>
</evidence>
<dbReference type="GO" id="GO:0005886">
    <property type="term" value="C:plasma membrane"/>
    <property type="evidence" value="ECO:0007669"/>
    <property type="project" value="UniProtKB-ARBA"/>
</dbReference>
<protein>
    <submittedName>
        <fullName evidence="7">Energy-coupling factor transport system permease protein</fullName>
    </submittedName>
</protein>
<comment type="caution">
    <text evidence="7">The sequence shown here is derived from an EMBL/GenBank/DDBJ whole genome shotgun (WGS) entry which is preliminary data.</text>
</comment>
<evidence type="ECO:0000256" key="4">
    <source>
        <dbReference type="ARBA" id="ARBA00022989"/>
    </source>
</evidence>
<evidence type="ECO:0000256" key="1">
    <source>
        <dbReference type="ARBA" id="ARBA00004141"/>
    </source>
</evidence>
<dbReference type="InterPro" id="IPR051611">
    <property type="entry name" value="ECF_transporter_component"/>
</dbReference>
<sequence length="252" mass="26423">MTGFLRGVNPLAKMFGPLPVMAAVFLTEDLRVLAAFTLGTLVLLLVGALPGWRTSLALVLGVPVGVAVVAVSFGLWVDPAAVADTRTVLAFGPVELTRGGLAVGLVTGLRLAALVLLAMVSGLTTTGPEFVRASVQHLRVPYRVGYAALASMRFVPRFGRELEVIRSAHRVRGVAGGRGPVAGARRAGGYAVPLLASGIRHAERVSLSMESRAFGAAPTRTERHPVPLRVRDGVVLLAFWSACWAVPALVHG</sequence>
<name>A0A2M9CPQ9_9CELL</name>
<feature type="transmembrane region" description="Helical" evidence="6">
    <location>
        <begin position="30"/>
        <end position="49"/>
    </location>
</feature>
<feature type="transmembrane region" description="Helical" evidence="6">
    <location>
        <begin position="233"/>
        <end position="250"/>
    </location>
</feature>
<feature type="transmembrane region" description="Helical" evidence="6">
    <location>
        <begin position="56"/>
        <end position="76"/>
    </location>
</feature>
<dbReference type="Pfam" id="PF02361">
    <property type="entry name" value="CbiQ"/>
    <property type="match status" value="1"/>
</dbReference>
<evidence type="ECO:0000256" key="6">
    <source>
        <dbReference type="SAM" id="Phobius"/>
    </source>
</evidence>
<evidence type="ECO:0000313" key="7">
    <source>
        <dbReference type="EMBL" id="PJJ73881.1"/>
    </source>
</evidence>
<keyword evidence="3 6" id="KW-0812">Transmembrane</keyword>
<comment type="subcellular location">
    <subcellularLocation>
        <location evidence="1">Membrane</location>
        <topology evidence="1">Multi-pass membrane protein</topology>
    </subcellularLocation>
</comment>
<dbReference type="PANTHER" id="PTHR34857:SF2">
    <property type="entry name" value="SLL0384 PROTEIN"/>
    <property type="match status" value="1"/>
</dbReference>
<keyword evidence="5 6" id="KW-0472">Membrane</keyword>
<dbReference type="EMBL" id="PGFE01000002">
    <property type="protein sequence ID" value="PJJ73881.1"/>
    <property type="molecule type" value="Genomic_DNA"/>
</dbReference>
<keyword evidence="8" id="KW-1185">Reference proteome</keyword>
<dbReference type="Proteomes" id="UP000231693">
    <property type="component" value="Unassembled WGS sequence"/>
</dbReference>
<dbReference type="AlphaFoldDB" id="A0A2M9CPQ9"/>
<keyword evidence="2" id="KW-1003">Cell membrane</keyword>
<gene>
    <name evidence="7" type="ORF">CLV28_1365</name>
</gene>
<dbReference type="InterPro" id="IPR003339">
    <property type="entry name" value="ABC/ECF_trnsptr_transmembrane"/>
</dbReference>
<feature type="transmembrane region" description="Helical" evidence="6">
    <location>
        <begin position="96"/>
        <end position="120"/>
    </location>
</feature>
<keyword evidence="4 6" id="KW-1133">Transmembrane helix</keyword>
<evidence type="ECO:0000256" key="5">
    <source>
        <dbReference type="ARBA" id="ARBA00023136"/>
    </source>
</evidence>
<dbReference type="RefSeq" id="WP_100422575.1">
    <property type="nucleotide sequence ID" value="NZ_BOOX01000002.1"/>
</dbReference>